<dbReference type="Gene3D" id="3.30.750.180">
    <property type="entry name" value="GpdQ, beta-strand dimerisation domain"/>
    <property type="match status" value="1"/>
</dbReference>
<keyword evidence="3" id="KW-0408">Iron</keyword>
<sequence length="282" mass="30340">MLIAQATDLHIGFEPGNPDEPNTRRFRALLDQLCAAPDRPDALVLSGDLTEFGDAESYARLAAMIADLPFPVLPMVGNHDLRAPFLAAFPACPTEGGFIQYNARIGPLRLLVLDTLEEGRHGGAFCEARAGWLADRLAEDAATPTVLALHHPPFESGLHWLDSGNHEPWVARLAAVVAGAPNVVGLMSGHLHRSIAAQWQGMTATVCSSSAAPAALDLRAADPETPDGRAMITDAPPVYALHRWDGARLATHFEWVAPVRPLAFYDESFQPVVRVIAEERGG</sequence>
<name>A0A918PLR5_9SPHN</name>
<accession>A0A918PLR5</accession>
<dbReference type="InterPro" id="IPR004843">
    <property type="entry name" value="Calcineurin-like_PHP"/>
</dbReference>
<dbReference type="PANTHER" id="PTHR42988:SF2">
    <property type="entry name" value="CYCLIC NUCLEOTIDE PHOSPHODIESTERASE CBUA0032-RELATED"/>
    <property type="match status" value="1"/>
</dbReference>
<dbReference type="RefSeq" id="WP_189622238.1">
    <property type="nucleotide sequence ID" value="NZ_BMZA01000017.1"/>
</dbReference>
<dbReference type="Gene3D" id="3.60.21.40">
    <property type="entry name" value="GpdQ, catalytic alpha/beta sandwich domain"/>
    <property type="match status" value="1"/>
</dbReference>
<dbReference type="Proteomes" id="UP000648075">
    <property type="component" value="Unassembled WGS sequence"/>
</dbReference>
<dbReference type="InterPro" id="IPR042281">
    <property type="entry name" value="GpdQ_beta-strand"/>
</dbReference>
<dbReference type="AlphaFoldDB" id="A0A918PLR5"/>
<reference evidence="6" key="2">
    <citation type="submission" date="2020-09" db="EMBL/GenBank/DDBJ databases">
        <authorList>
            <person name="Sun Q."/>
            <person name="Kim S."/>
        </authorList>
    </citation>
    <scope>NUCLEOTIDE SEQUENCE</scope>
    <source>
        <strain evidence="6">KCTC 32255</strain>
    </source>
</reference>
<dbReference type="EMBL" id="BMZA01000017">
    <property type="protein sequence ID" value="GGZ14026.1"/>
    <property type="molecule type" value="Genomic_DNA"/>
</dbReference>
<keyword evidence="7" id="KW-1185">Reference proteome</keyword>
<evidence type="ECO:0000313" key="6">
    <source>
        <dbReference type="EMBL" id="GGZ14026.1"/>
    </source>
</evidence>
<evidence type="ECO:0000256" key="4">
    <source>
        <dbReference type="ARBA" id="ARBA00025742"/>
    </source>
</evidence>
<keyword evidence="2" id="KW-0378">Hydrolase</keyword>
<dbReference type="InterPro" id="IPR029052">
    <property type="entry name" value="Metallo-depent_PP-like"/>
</dbReference>
<dbReference type="InterPro" id="IPR042283">
    <property type="entry name" value="GpdQ_catalytic"/>
</dbReference>
<protein>
    <submittedName>
        <fullName evidence="6">3',5'-cyclic adenosine monophosphate phosphodiesterase CpdA</fullName>
    </submittedName>
</protein>
<dbReference type="PANTHER" id="PTHR42988">
    <property type="entry name" value="PHOSPHOHYDROLASE"/>
    <property type="match status" value="1"/>
</dbReference>
<dbReference type="SUPFAM" id="SSF56300">
    <property type="entry name" value="Metallo-dependent phosphatases"/>
    <property type="match status" value="1"/>
</dbReference>
<comment type="caution">
    <text evidence="6">The sequence shown here is derived from an EMBL/GenBank/DDBJ whole genome shotgun (WGS) entry which is preliminary data.</text>
</comment>
<dbReference type="Pfam" id="PF00149">
    <property type="entry name" value="Metallophos"/>
    <property type="match status" value="1"/>
</dbReference>
<evidence type="ECO:0000313" key="7">
    <source>
        <dbReference type="Proteomes" id="UP000648075"/>
    </source>
</evidence>
<evidence type="ECO:0000259" key="5">
    <source>
        <dbReference type="Pfam" id="PF00149"/>
    </source>
</evidence>
<reference evidence="6" key="1">
    <citation type="journal article" date="2014" name="Int. J. Syst. Evol. Microbiol.">
        <title>Complete genome sequence of Corynebacterium casei LMG S-19264T (=DSM 44701T), isolated from a smear-ripened cheese.</title>
        <authorList>
            <consortium name="US DOE Joint Genome Institute (JGI-PGF)"/>
            <person name="Walter F."/>
            <person name="Albersmeier A."/>
            <person name="Kalinowski J."/>
            <person name="Ruckert C."/>
        </authorList>
    </citation>
    <scope>NUCLEOTIDE SEQUENCE</scope>
    <source>
        <strain evidence="6">KCTC 32255</strain>
    </source>
</reference>
<evidence type="ECO:0000256" key="3">
    <source>
        <dbReference type="ARBA" id="ARBA00023004"/>
    </source>
</evidence>
<feature type="domain" description="Calcineurin-like phosphoesterase" evidence="5">
    <location>
        <begin position="1"/>
        <end position="193"/>
    </location>
</feature>
<comment type="similarity">
    <text evidence="4">Belongs to the cyclic nucleotide phosphodiesterase class-III family.</text>
</comment>
<keyword evidence="1" id="KW-0479">Metal-binding</keyword>
<dbReference type="GO" id="GO:0016787">
    <property type="term" value="F:hydrolase activity"/>
    <property type="evidence" value="ECO:0007669"/>
    <property type="project" value="UniProtKB-KW"/>
</dbReference>
<proteinExistence type="inferred from homology"/>
<dbReference type="InterPro" id="IPR050884">
    <property type="entry name" value="CNP_phosphodiesterase-III"/>
</dbReference>
<dbReference type="GO" id="GO:0046872">
    <property type="term" value="F:metal ion binding"/>
    <property type="evidence" value="ECO:0007669"/>
    <property type="project" value="UniProtKB-KW"/>
</dbReference>
<organism evidence="6 7">
    <name type="scientific">Novosphingobium colocasiae</name>
    <dbReference type="NCBI Taxonomy" id="1256513"/>
    <lineage>
        <taxon>Bacteria</taxon>
        <taxon>Pseudomonadati</taxon>
        <taxon>Pseudomonadota</taxon>
        <taxon>Alphaproteobacteria</taxon>
        <taxon>Sphingomonadales</taxon>
        <taxon>Sphingomonadaceae</taxon>
        <taxon>Novosphingobium</taxon>
    </lineage>
</organism>
<evidence type="ECO:0000256" key="1">
    <source>
        <dbReference type="ARBA" id="ARBA00022723"/>
    </source>
</evidence>
<evidence type="ECO:0000256" key="2">
    <source>
        <dbReference type="ARBA" id="ARBA00022801"/>
    </source>
</evidence>
<gene>
    <name evidence="6" type="primary">cpdA</name>
    <name evidence="6" type="ORF">GCM10011614_31340</name>
</gene>